<comment type="caution">
    <text evidence="3">The sequence shown here is derived from an EMBL/GenBank/DDBJ whole genome shotgun (WGS) entry which is preliminary data.</text>
</comment>
<evidence type="ECO:0000313" key="3">
    <source>
        <dbReference type="EMBL" id="OAE32995.1"/>
    </source>
</evidence>
<evidence type="ECO:0000256" key="1">
    <source>
        <dbReference type="SAM" id="MobiDB-lite"/>
    </source>
</evidence>
<gene>
    <name evidence="3" type="ORF">AXG93_673s1730</name>
</gene>
<evidence type="ECO:0000313" key="4">
    <source>
        <dbReference type="Proteomes" id="UP000077202"/>
    </source>
</evidence>
<organism evidence="3 4">
    <name type="scientific">Marchantia polymorpha subsp. ruderalis</name>
    <dbReference type="NCBI Taxonomy" id="1480154"/>
    <lineage>
        <taxon>Eukaryota</taxon>
        <taxon>Viridiplantae</taxon>
        <taxon>Streptophyta</taxon>
        <taxon>Embryophyta</taxon>
        <taxon>Marchantiophyta</taxon>
        <taxon>Marchantiopsida</taxon>
        <taxon>Marchantiidae</taxon>
        <taxon>Marchantiales</taxon>
        <taxon>Marchantiaceae</taxon>
        <taxon>Marchantia</taxon>
    </lineage>
</organism>
<reference evidence="3" key="1">
    <citation type="submission" date="2016-03" db="EMBL/GenBank/DDBJ databases">
        <title>Mechanisms controlling the formation of the plant cell surface in tip-growing cells are functionally conserved among land plants.</title>
        <authorList>
            <person name="Honkanen S."/>
            <person name="Jones V.A."/>
            <person name="Morieri G."/>
            <person name="Champion C."/>
            <person name="Hetherington A.J."/>
            <person name="Kelly S."/>
            <person name="Saint-Marcoux D."/>
            <person name="Proust H."/>
            <person name="Prescott H."/>
            <person name="Dolan L."/>
        </authorList>
    </citation>
    <scope>NUCLEOTIDE SEQUENCE [LARGE SCALE GENOMIC DNA]</scope>
    <source>
        <tissue evidence="3">Whole gametophyte</tissue>
    </source>
</reference>
<keyword evidence="2" id="KW-0472">Membrane</keyword>
<keyword evidence="2" id="KW-0812">Transmembrane</keyword>
<feature type="region of interest" description="Disordered" evidence="1">
    <location>
        <begin position="138"/>
        <end position="168"/>
    </location>
</feature>
<dbReference type="EMBL" id="LVLJ01000698">
    <property type="protein sequence ID" value="OAE32995.1"/>
    <property type="molecule type" value="Genomic_DNA"/>
</dbReference>
<accession>A0A176WKW8</accession>
<keyword evidence="2" id="KW-1133">Transmembrane helix</keyword>
<name>A0A176WKW8_MARPO</name>
<evidence type="ECO:0000256" key="2">
    <source>
        <dbReference type="SAM" id="Phobius"/>
    </source>
</evidence>
<protein>
    <submittedName>
        <fullName evidence="3">Uncharacterized protein</fullName>
    </submittedName>
</protein>
<feature type="compositionally biased region" description="Basic and acidic residues" evidence="1">
    <location>
        <begin position="143"/>
        <end position="154"/>
    </location>
</feature>
<sequence>MKVTCDSDTEPVSFQLHFIYPYQMAFALAFYMCIRIEASAGKGMESGRKFSQGGQVAGCQARRTGRVEDVSPTSDLLRGYCTPAASCQHLFGAAWREAQTSRPTTVEKDCGDIFMLMSDQEPSISWSILACLEKLNSSADASGPRKEREFELQRTHSGRNSSERERER</sequence>
<feature type="transmembrane region" description="Helical" evidence="2">
    <location>
        <begin position="20"/>
        <end position="38"/>
    </location>
</feature>
<dbReference type="Proteomes" id="UP000077202">
    <property type="component" value="Unassembled WGS sequence"/>
</dbReference>
<proteinExistence type="predicted"/>
<dbReference type="AlphaFoldDB" id="A0A176WKW8"/>
<keyword evidence="4" id="KW-1185">Reference proteome</keyword>